<dbReference type="eggNOG" id="ENOG5033457">
    <property type="taxonomic scope" value="Bacteria"/>
</dbReference>
<dbReference type="STRING" id="472175.EL18_00769"/>
<dbReference type="OrthoDB" id="8117189at2"/>
<keyword evidence="4" id="KW-1003">Cell membrane</keyword>
<comment type="subcellular location">
    <subcellularLocation>
        <location evidence="1">Membrane</location>
        <topology evidence="1">Single-pass membrane protein</topology>
    </subcellularLocation>
</comment>
<dbReference type="EMBL" id="JMQM01000001">
    <property type="protein sequence ID" value="KFB09751.1"/>
    <property type="molecule type" value="Genomic_DNA"/>
</dbReference>
<accession>A0A084U9W5</accession>
<comment type="function">
    <text evidence="6">Has immunoglobulin-binding and hemagglutination properties, and can bind to mannose. Essential for virulence. May be involved in LPS biosynthesis or polysaccharide transport.</text>
</comment>
<keyword evidence="9" id="KW-1185">Reference proteome</keyword>
<feature type="chain" id="PRO_5001783002" description="Lectin-like protein BA14k" evidence="7">
    <location>
        <begin position="20"/>
        <end position="150"/>
    </location>
</feature>
<dbReference type="RefSeq" id="WP_036479924.1">
    <property type="nucleotide sequence ID" value="NZ_JMQM01000001.1"/>
</dbReference>
<evidence type="ECO:0000256" key="7">
    <source>
        <dbReference type="SAM" id="SignalP"/>
    </source>
</evidence>
<dbReference type="GO" id="GO:0016020">
    <property type="term" value="C:membrane"/>
    <property type="evidence" value="ECO:0007669"/>
    <property type="project" value="UniProtKB-SubCell"/>
</dbReference>
<comment type="similarity">
    <text evidence="2">Belongs to the BA14k family.</text>
</comment>
<evidence type="ECO:0000256" key="5">
    <source>
        <dbReference type="ARBA" id="ARBA00022734"/>
    </source>
</evidence>
<sequence length="150" mass="17646">MKSIFSAMAVAGFLSIGMAATPAGASALGVVSQPVKTAESGETLVQKVHDTRRKHRHARRHHNRKHWRRHHSRPRAGIYFEFGTPGYSRPYYDRPYYARPRYVRPAPRVRLTRAHVNWCHNRYRSYRTADNTFQPYNGPRRQCRSPYWPR</sequence>
<dbReference type="InterPro" id="IPR012413">
    <property type="entry name" value="BA14K"/>
</dbReference>
<evidence type="ECO:0000256" key="6">
    <source>
        <dbReference type="ARBA" id="ARBA00025321"/>
    </source>
</evidence>
<organism evidence="8 9">
    <name type="scientific">Nitratireductor basaltis</name>
    <dbReference type="NCBI Taxonomy" id="472175"/>
    <lineage>
        <taxon>Bacteria</taxon>
        <taxon>Pseudomonadati</taxon>
        <taxon>Pseudomonadota</taxon>
        <taxon>Alphaproteobacteria</taxon>
        <taxon>Hyphomicrobiales</taxon>
        <taxon>Phyllobacteriaceae</taxon>
        <taxon>Nitratireductor</taxon>
    </lineage>
</organism>
<evidence type="ECO:0000256" key="1">
    <source>
        <dbReference type="ARBA" id="ARBA00004167"/>
    </source>
</evidence>
<dbReference type="Pfam" id="PF07886">
    <property type="entry name" value="BA14K"/>
    <property type="match status" value="1"/>
</dbReference>
<name>A0A084U9W5_9HYPH</name>
<dbReference type="AlphaFoldDB" id="A0A084U9W5"/>
<protein>
    <recommendedName>
        <fullName evidence="3">Lectin-like protein BA14k</fullName>
    </recommendedName>
</protein>
<keyword evidence="5" id="KW-0430">Lectin</keyword>
<dbReference type="GO" id="GO:0030246">
    <property type="term" value="F:carbohydrate binding"/>
    <property type="evidence" value="ECO:0007669"/>
    <property type="project" value="UniProtKB-KW"/>
</dbReference>
<comment type="caution">
    <text evidence="8">The sequence shown here is derived from an EMBL/GenBank/DDBJ whole genome shotgun (WGS) entry which is preliminary data.</text>
</comment>
<evidence type="ECO:0000313" key="8">
    <source>
        <dbReference type="EMBL" id="KFB09751.1"/>
    </source>
</evidence>
<proteinExistence type="inferred from homology"/>
<gene>
    <name evidence="8" type="ORF">EL18_00769</name>
</gene>
<evidence type="ECO:0000256" key="2">
    <source>
        <dbReference type="ARBA" id="ARBA00010270"/>
    </source>
</evidence>
<dbReference type="Proteomes" id="UP000053675">
    <property type="component" value="Unassembled WGS sequence"/>
</dbReference>
<evidence type="ECO:0000256" key="4">
    <source>
        <dbReference type="ARBA" id="ARBA00022475"/>
    </source>
</evidence>
<evidence type="ECO:0000256" key="3">
    <source>
        <dbReference type="ARBA" id="ARBA00020552"/>
    </source>
</evidence>
<reference evidence="8 9" key="1">
    <citation type="submission" date="2014-05" db="EMBL/GenBank/DDBJ databases">
        <title>Draft Genome Sequence of Nitratireductor basaltis Strain UMTGB225, A Marine Bacterium Isolated from Green Barrel Tunicate.</title>
        <authorList>
            <person name="Gan H.Y."/>
        </authorList>
    </citation>
    <scope>NUCLEOTIDE SEQUENCE [LARGE SCALE GENOMIC DNA]</scope>
    <source>
        <strain evidence="8 9">UMTGB225</strain>
    </source>
</reference>
<feature type="signal peptide" evidence="7">
    <location>
        <begin position="1"/>
        <end position="19"/>
    </location>
</feature>
<keyword evidence="4" id="KW-0472">Membrane</keyword>
<keyword evidence="7" id="KW-0732">Signal</keyword>
<evidence type="ECO:0000313" key="9">
    <source>
        <dbReference type="Proteomes" id="UP000053675"/>
    </source>
</evidence>